<keyword evidence="10 13" id="KW-0472">Membrane</keyword>
<dbReference type="InterPro" id="IPR007704">
    <property type="entry name" value="PIG-M"/>
</dbReference>
<evidence type="ECO:0000256" key="7">
    <source>
        <dbReference type="ARBA" id="ARBA00022692"/>
    </source>
</evidence>
<feature type="transmembrane region" description="Helical" evidence="13">
    <location>
        <begin position="80"/>
        <end position="103"/>
    </location>
</feature>
<evidence type="ECO:0000256" key="3">
    <source>
        <dbReference type="ARBA" id="ARBA00011071"/>
    </source>
</evidence>
<feature type="transmembrane region" description="Helical" evidence="13">
    <location>
        <begin position="211"/>
        <end position="232"/>
    </location>
</feature>
<dbReference type="GO" id="GO:0051751">
    <property type="term" value="F:alpha-1,4-mannosyltransferase activity"/>
    <property type="evidence" value="ECO:0007669"/>
    <property type="project" value="InterPro"/>
</dbReference>
<evidence type="ECO:0000256" key="5">
    <source>
        <dbReference type="ARBA" id="ARBA00022676"/>
    </source>
</evidence>
<evidence type="ECO:0000313" key="14">
    <source>
        <dbReference type="EMBL" id="ESO90830.1"/>
    </source>
</evidence>
<evidence type="ECO:0000256" key="6">
    <source>
        <dbReference type="ARBA" id="ARBA00022679"/>
    </source>
</evidence>
<evidence type="ECO:0000256" key="9">
    <source>
        <dbReference type="ARBA" id="ARBA00022989"/>
    </source>
</evidence>
<dbReference type="OrthoDB" id="1741594at2759"/>
<name>V4A763_LOTGI</name>
<feature type="transmembrane region" description="Helical" evidence="13">
    <location>
        <begin position="173"/>
        <end position="191"/>
    </location>
</feature>
<keyword evidence="7 13" id="KW-0812">Transmembrane</keyword>
<reference evidence="14 15" key="1">
    <citation type="journal article" date="2013" name="Nature">
        <title>Insights into bilaterian evolution from three spiralian genomes.</title>
        <authorList>
            <person name="Simakov O."/>
            <person name="Marletaz F."/>
            <person name="Cho S.J."/>
            <person name="Edsinger-Gonzales E."/>
            <person name="Havlak P."/>
            <person name="Hellsten U."/>
            <person name="Kuo D.H."/>
            <person name="Larsson T."/>
            <person name="Lv J."/>
            <person name="Arendt D."/>
            <person name="Savage R."/>
            <person name="Osoegawa K."/>
            <person name="de Jong P."/>
            <person name="Grimwood J."/>
            <person name="Chapman J.A."/>
            <person name="Shapiro H."/>
            <person name="Aerts A."/>
            <person name="Otillar R.P."/>
            <person name="Terry A.Y."/>
            <person name="Boore J.L."/>
            <person name="Grigoriev I.V."/>
            <person name="Lindberg D.R."/>
            <person name="Seaver E.C."/>
            <person name="Weisblat D.A."/>
            <person name="Putnam N.H."/>
            <person name="Rokhsar D.S."/>
        </authorList>
    </citation>
    <scope>NUCLEOTIDE SEQUENCE [LARGE SCALE GENOMIC DNA]</scope>
</reference>
<dbReference type="GO" id="GO:0004376">
    <property type="term" value="F:GPI mannosyltransferase activity"/>
    <property type="evidence" value="ECO:0007669"/>
    <property type="project" value="InterPro"/>
</dbReference>
<dbReference type="STRING" id="225164.V4A763"/>
<dbReference type="Proteomes" id="UP000030746">
    <property type="component" value="Unassembled WGS sequence"/>
</dbReference>
<dbReference type="RefSeq" id="XP_009058484.1">
    <property type="nucleotide sequence ID" value="XM_009060236.1"/>
</dbReference>
<evidence type="ECO:0000256" key="2">
    <source>
        <dbReference type="ARBA" id="ARBA00004687"/>
    </source>
</evidence>
<dbReference type="GO" id="GO:1990529">
    <property type="term" value="C:glycosylphosphatidylinositol-mannosyltransferase I complex"/>
    <property type="evidence" value="ECO:0007669"/>
    <property type="project" value="TreeGrafter"/>
</dbReference>
<dbReference type="PANTHER" id="PTHR12886:SF0">
    <property type="entry name" value="GPI MANNOSYLTRANSFERASE 1"/>
    <property type="match status" value="1"/>
</dbReference>
<evidence type="ECO:0000256" key="11">
    <source>
        <dbReference type="ARBA" id="ARBA00093408"/>
    </source>
</evidence>
<dbReference type="OMA" id="MLWFIGQ"/>
<keyword evidence="9 13" id="KW-1133">Transmembrane helix</keyword>
<organism evidence="14 15">
    <name type="scientific">Lottia gigantea</name>
    <name type="common">Giant owl limpet</name>
    <dbReference type="NCBI Taxonomy" id="225164"/>
    <lineage>
        <taxon>Eukaryota</taxon>
        <taxon>Metazoa</taxon>
        <taxon>Spiralia</taxon>
        <taxon>Lophotrochozoa</taxon>
        <taxon>Mollusca</taxon>
        <taxon>Gastropoda</taxon>
        <taxon>Patellogastropoda</taxon>
        <taxon>Lottioidea</taxon>
        <taxon>Lottiidae</taxon>
        <taxon>Lottia</taxon>
    </lineage>
</organism>
<accession>V4A763</accession>
<evidence type="ECO:0000256" key="10">
    <source>
        <dbReference type="ARBA" id="ARBA00023136"/>
    </source>
</evidence>
<dbReference type="HOGENOM" id="CLU_024220_3_1_1"/>
<dbReference type="GO" id="GO:0006506">
    <property type="term" value="P:GPI anchor biosynthetic process"/>
    <property type="evidence" value="ECO:0007669"/>
    <property type="project" value="UniProtKB-UniPathway"/>
</dbReference>
<sequence>MYSRSYSNDIVIYLLAALLIRLGLVGYGEWQDRNMVLKFTDVDYQVFTDAAKFVHQGESPYNRATYRYTPILAFILTPNIFLSPIFGKLVFVICDVITGYLIYRIMKHVRYSTQQAIIYSSMWLFNPLPIAVSARGNAESVMTMLVLLTMMSLYHENVLLTAILYGLTVHFKIYPITYALTIYLCLSPKIVHRDTFSRKLIKLLLPNKRRLVFGIVSVLTLSVLTVVFYHWYGWKFLYESYLYHIVRKDIRHNFSPYFYMLYLTAEQESELWIKLLVFLPQLILVLTFSVKYYHDIPFSWFLITFIFVTTNKVCTSQYFLWYLSILPLIIPSIQLSWKQAVVLIVLWFLGQGLWLQPAYLLEFQGQNMFVWIWLAGLLFYSINCSIIYYIIYYYKPLLPVPQLKSKKK</sequence>
<protein>
    <recommendedName>
        <fullName evidence="12 13">GPI alpha-1,4-mannosyltransferase I, catalytic subunit</fullName>
        <ecNumber evidence="13">2.4.1.-</ecNumber>
    </recommendedName>
    <alternativeName>
        <fullName evidence="13">GPI mannosyltransferase I</fullName>
    </alternativeName>
</protein>
<feature type="transmembrane region" description="Helical" evidence="13">
    <location>
        <begin position="300"/>
        <end position="320"/>
    </location>
</feature>
<dbReference type="CTD" id="20246730"/>
<feature type="transmembrane region" description="Helical" evidence="13">
    <location>
        <begin position="340"/>
        <end position="361"/>
    </location>
</feature>
<dbReference type="PANTHER" id="PTHR12886">
    <property type="entry name" value="PIG-M MANNOSYLTRANSFERASE"/>
    <property type="match status" value="1"/>
</dbReference>
<dbReference type="KEGG" id="lgi:LOTGIDRAFT_217696"/>
<dbReference type="Pfam" id="PF05007">
    <property type="entry name" value="Mannosyl_trans"/>
    <property type="match status" value="1"/>
</dbReference>
<evidence type="ECO:0000256" key="1">
    <source>
        <dbReference type="ARBA" id="ARBA00004477"/>
    </source>
</evidence>
<comment type="function">
    <text evidence="11 13">Catalytic subunit of the glycosylphosphatidylinositol-mannosyltransferase I complex which catalyzes the transfer of the first mannose, via an alpha-1,4 bond from a dolichol-phosphate-mannose (Dol-P-Man) to the glucosaminyl acyl phosphatidylinositol (GlcN-(acyl)PI) intermediate to generate alpha-D-Man-(1-&gt;4)-alpha-D-GlcN-(1-&gt;6)-(1-radyl,2-acyl-sn-glycero-3-phospho)-2-acyl-inositol and participates in the sixth step of the glycosylphosphatidylinositol-anchor biosynthesis.</text>
</comment>
<feature type="transmembrane region" description="Helical" evidence="13">
    <location>
        <begin position="271"/>
        <end position="293"/>
    </location>
</feature>
<keyword evidence="8 13" id="KW-0256">Endoplasmic reticulum</keyword>
<keyword evidence="15" id="KW-1185">Reference proteome</keyword>
<feature type="transmembrane region" description="Helical" evidence="13">
    <location>
        <begin position="368"/>
        <end position="391"/>
    </location>
</feature>
<feature type="transmembrane region" description="Helical" evidence="13">
    <location>
        <begin position="145"/>
        <end position="167"/>
    </location>
</feature>
<comment type="pathway">
    <text evidence="2 13">Glycolipid biosynthesis; glycosylphosphatidylinositol-anchor biosynthesis.</text>
</comment>
<gene>
    <name evidence="14" type="ORF">LOTGIDRAFT_217696</name>
</gene>
<keyword evidence="6 13" id="KW-0808">Transferase</keyword>
<evidence type="ECO:0000256" key="12">
    <source>
        <dbReference type="ARBA" id="ARBA00093608"/>
    </source>
</evidence>
<evidence type="ECO:0000256" key="13">
    <source>
        <dbReference type="RuleBase" id="RU365064"/>
    </source>
</evidence>
<dbReference type="UniPathway" id="UPA00196"/>
<feature type="transmembrane region" description="Helical" evidence="13">
    <location>
        <begin position="12"/>
        <end position="30"/>
    </location>
</feature>
<keyword evidence="4 13" id="KW-0337">GPI-anchor biosynthesis</keyword>
<dbReference type="GO" id="GO:0005789">
    <property type="term" value="C:endoplasmic reticulum membrane"/>
    <property type="evidence" value="ECO:0007669"/>
    <property type="project" value="UniProtKB-SubCell"/>
</dbReference>
<dbReference type="EMBL" id="KB202325">
    <property type="protein sequence ID" value="ESO90830.1"/>
    <property type="molecule type" value="Genomic_DNA"/>
</dbReference>
<evidence type="ECO:0000256" key="8">
    <source>
        <dbReference type="ARBA" id="ARBA00022824"/>
    </source>
</evidence>
<keyword evidence="5 13" id="KW-0328">Glycosyltransferase</keyword>
<evidence type="ECO:0000256" key="4">
    <source>
        <dbReference type="ARBA" id="ARBA00022502"/>
    </source>
</evidence>
<dbReference type="EC" id="2.4.1.-" evidence="13"/>
<dbReference type="AlphaFoldDB" id="V4A763"/>
<evidence type="ECO:0000313" key="15">
    <source>
        <dbReference type="Proteomes" id="UP000030746"/>
    </source>
</evidence>
<dbReference type="GeneID" id="20246730"/>
<comment type="similarity">
    <text evidence="3 13">Belongs to the PIGM family.</text>
</comment>
<proteinExistence type="inferred from homology"/>
<comment type="subcellular location">
    <subcellularLocation>
        <location evidence="1 13">Endoplasmic reticulum membrane</location>
        <topology evidence="1 13">Multi-pass membrane protein</topology>
    </subcellularLocation>
</comment>